<proteinExistence type="inferred from homology"/>
<evidence type="ECO:0000313" key="5">
    <source>
        <dbReference type="EMBL" id="SUZ32390.1"/>
    </source>
</evidence>
<dbReference type="OrthoDB" id="7687386at2"/>
<gene>
    <name evidence="5" type="ORF">ROE7235_02146</name>
</gene>
<evidence type="ECO:0000256" key="3">
    <source>
        <dbReference type="ARBA" id="ARBA00023027"/>
    </source>
</evidence>
<sequence>MHRVLVMGASGRIGAYLRQFWTGLAIGPVWQYRGTPIVGGLFWDPMTGPVPDCGPIDAVLCLSGVTSGDGLGCNTDLARAALGAARRLGAGRVLLASSSAVYGAAPGPHDESDACHPATAYGASKLTMEQAAFAEAHGLDVTCLRIGNVAGADALLGGLRPGRVPCLDQFPDGAAPRRAYIGPQTLARVLGALACHPTHLPPVLNVAQPGLIGMESLLRAAAVRWTWQPAPATALPELGLGLDRLQTLCPIASSAPDTLVAEWRLTWAVNHPTDPA</sequence>
<evidence type="ECO:0000259" key="4">
    <source>
        <dbReference type="Pfam" id="PF01370"/>
    </source>
</evidence>
<keyword evidence="3" id="KW-0520">NAD</keyword>
<name>A0A3B0MAG8_9RHOB</name>
<evidence type="ECO:0000313" key="6">
    <source>
        <dbReference type="Proteomes" id="UP000272908"/>
    </source>
</evidence>
<evidence type="ECO:0000256" key="1">
    <source>
        <dbReference type="ARBA" id="ARBA00007637"/>
    </source>
</evidence>
<dbReference type="Pfam" id="PF01370">
    <property type="entry name" value="Epimerase"/>
    <property type="match status" value="1"/>
</dbReference>
<dbReference type="InterPro" id="IPR036291">
    <property type="entry name" value="NAD(P)-bd_dom_sf"/>
</dbReference>
<dbReference type="AlphaFoldDB" id="A0A3B0MAG8"/>
<comment type="similarity">
    <text evidence="1">Belongs to the NAD(P)-dependent epimerase/dehydratase family.</text>
</comment>
<dbReference type="Gene3D" id="3.40.50.720">
    <property type="entry name" value="NAD(P)-binding Rossmann-like Domain"/>
    <property type="match status" value="1"/>
</dbReference>
<dbReference type="PANTHER" id="PTHR43103:SF5">
    <property type="entry name" value="4-EPIMERASE, PUTATIVE (AFU_ORTHOLOGUE AFUA_7G00360)-RELATED"/>
    <property type="match status" value="1"/>
</dbReference>
<accession>A0A3B0MAG8</accession>
<dbReference type="Proteomes" id="UP000272908">
    <property type="component" value="Unassembled WGS sequence"/>
</dbReference>
<keyword evidence="6" id="KW-1185">Reference proteome</keyword>
<dbReference type="PANTHER" id="PTHR43103">
    <property type="entry name" value="NUCLEOSIDE-DIPHOSPHATE-SUGAR EPIMERASE"/>
    <property type="match status" value="1"/>
</dbReference>
<protein>
    <recommendedName>
        <fullName evidence="4">NAD-dependent epimerase/dehydratase domain-containing protein</fullName>
    </recommendedName>
</protein>
<dbReference type="SUPFAM" id="SSF51735">
    <property type="entry name" value="NAD(P)-binding Rossmann-fold domains"/>
    <property type="match status" value="1"/>
</dbReference>
<dbReference type="EMBL" id="UIHC01000020">
    <property type="protein sequence ID" value="SUZ32390.1"/>
    <property type="molecule type" value="Genomic_DNA"/>
</dbReference>
<feature type="domain" description="NAD-dependent epimerase/dehydratase" evidence="4">
    <location>
        <begin position="72"/>
        <end position="153"/>
    </location>
</feature>
<evidence type="ECO:0000256" key="2">
    <source>
        <dbReference type="ARBA" id="ARBA00023002"/>
    </source>
</evidence>
<dbReference type="GO" id="GO:0016491">
    <property type="term" value="F:oxidoreductase activity"/>
    <property type="evidence" value="ECO:0007669"/>
    <property type="project" value="UniProtKB-KW"/>
</dbReference>
<dbReference type="InterPro" id="IPR001509">
    <property type="entry name" value="Epimerase_deHydtase"/>
</dbReference>
<keyword evidence="2" id="KW-0560">Oxidoreductase</keyword>
<reference evidence="6" key="1">
    <citation type="submission" date="2018-08" db="EMBL/GenBank/DDBJ databases">
        <authorList>
            <person name="Rodrigo-Torres L."/>
            <person name="Arahal R. D."/>
            <person name="Lucena T."/>
        </authorList>
    </citation>
    <scope>NUCLEOTIDE SEQUENCE [LARGE SCALE GENOMIC DNA]</scope>
    <source>
        <strain evidence="6">CECT 7235</strain>
    </source>
</reference>
<organism evidence="5 6">
    <name type="scientific">Roseinatronobacter ekhonensis</name>
    <dbReference type="NCBI Taxonomy" id="254356"/>
    <lineage>
        <taxon>Bacteria</taxon>
        <taxon>Pseudomonadati</taxon>
        <taxon>Pseudomonadota</taxon>
        <taxon>Alphaproteobacteria</taxon>
        <taxon>Rhodobacterales</taxon>
        <taxon>Paracoccaceae</taxon>
        <taxon>Roseinatronobacter</taxon>
    </lineage>
</organism>
<dbReference type="RefSeq" id="WP_121095439.1">
    <property type="nucleotide sequence ID" value="NZ_UIHC01000020.1"/>
</dbReference>